<dbReference type="EMBL" id="JAUIQD010000008">
    <property type="protein sequence ID" value="KAK3342086.1"/>
    <property type="molecule type" value="Genomic_DNA"/>
</dbReference>
<feature type="transmembrane region" description="Helical" evidence="6">
    <location>
        <begin position="140"/>
        <end position="162"/>
    </location>
</feature>
<keyword evidence="9" id="KW-1185">Reference proteome</keyword>
<dbReference type="PANTHER" id="PTHR33048">
    <property type="entry name" value="PTH11-LIKE INTEGRAL MEMBRANE PROTEIN (AFU_ORTHOLOGUE AFUA_5G11245)"/>
    <property type="match status" value="1"/>
</dbReference>
<dbReference type="Proteomes" id="UP001275084">
    <property type="component" value="Unassembled WGS sequence"/>
</dbReference>
<evidence type="ECO:0000256" key="3">
    <source>
        <dbReference type="ARBA" id="ARBA00022989"/>
    </source>
</evidence>
<evidence type="ECO:0000256" key="2">
    <source>
        <dbReference type="ARBA" id="ARBA00022692"/>
    </source>
</evidence>
<reference evidence="8" key="1">
    <citation type="journal article" date="2023" name="Mol. Phylogenet. Evol.">
        <title>Genome-scale phylogeny and comparative genomics of the fungal order Sordariales.</title>
        <authorList>
            <person name="Hensen N."/>
            <person name="Bonometti L."/>
            <person name="Westerberg I."/>
            <person name="Brannstrom I.O."/>
            <person name="Guillou S."/>
            <person name="Cros-Aarteil S."/>
            <person name="Calhoun S."/>
            <person name="Haridas S."/>
            <person name="Kuo A."/>
            <person name="Mondo S."/>
            <person name="Pangilinan J."/>
            <person name="Riley R."/>
            <person name="LaButti K."/>
            <person name="Andreopoulos B."/>
            <person name="Lipzen A."/>
            <person name="Chen C."/>
            <person name="Yan M."/>
            <person name="Daum C."/>
            <person name="Ng V."/>
            <person name="Clum A."/>
            <person name="Steindorff A."/>
            <person name="Ohm R.A."/>
            <person name="Martin F."/>
            <person name="Silar P."/>
            <person name="Natvig D.O."/>
            <person name="Lalanne C."/>
            <person name="Gautier V."/>
            <person name="Ament-Velasquez S.L."/>
            <person name="Kruys A."/>
            <person name="Hutchinson M.I."/>
            <person name="Powell A.J."/>
            <person name="Barry K."/>
            <person name="Miller A.N."/>
            <person name="Grigoriev I.V."/>
            <person name="Debuchy R."/>
            <person name="Gladieux P."/>
            <person name="Hiltunen Thoren M."/>
            <person name="Johannesson H."/>
        </authorList>
    </citation>
    <scope>NUCLEOTIDE SEQUENCE</scope>
    <source>
        <strain evidence="8">CBS 955.72</strain>
    </source>
</reference>
<dbReference type="GO" id="GO:0016020">
    <property type="term" value="C:membrane"/>
    <property type="evidence" value="ECO:0007669"/>
    <property type="project" value="UniProtKB-SubCell"/>
</dbReference>
<accession>A0AAJ0M971</accession>
<comment type="similarity">
    <text evidence="5">Belongs to the SAT4 family.</text>
</comment>
<evidence type="ECO:0000256" key="6">
    <source>
        <dbReference type="SAM" id="Phobius"/>
    </source>
</evidence>
<reference evidence="8" key="2">
    <citation type="submission" date="2023-06" db="EMBL/GenBank/DDBJ databases">
        <authorList>
            <consortium name="Lawrence Berkeley National Laboratory"/>
            <person name="Haridas S."/>
            <person name="Hensen N."/>
            <person name="Bonometti L."/>
            <person name="Westerberg I."/>
            <person name="Brannstrom I.O."/>
            <person name="Guillou S."/>
            <person name="Cros-Aarteil S."/>
            <person name="Calhoun S."/>
            <person name="Kuo A."/>
            <person name="Mondo S."/>
            <person name="Pangilinan J."/>
            <person name="Riley R."/>
            <person name="Labutti K."/>
            <person name="Andreopoulos B."/>
            <person name="Lipzen A."/>
            <person name="Chen C."/>
            <person name="Yanf M."/>
            <person name="Daum C."/>
            <person name="Ng V."/>
            <person name="Clum A."/>
            <person name="Steindorff A."/>
            <person name="Ohm R."/>
            <person name="Martin F."/>
            <person name="Silar P."/>
            <person name="Natvig D."/>
            <person name="Lalanne C."/>
            <person name="Gautier V."/>
            <person name="Ament-Velasquez S.L."/>
            <person name="Kruys A."/>
            <person name="Hutchinson M.I."/>
            <person name="Powell A.J."/>
            <person name="Barry K."/>
            <person name="Miller A.N."/>
            <person name="Grigoriev I.V."/>
            <person name="Debuchy R."/>
            <person name="Gladieux P."/>
            <person name="Thoren M.H."/>
            <person name="Johannesson H."/>
        </authorList>
    </citation>
    <scope>NUCLEOTIDE SEQUENCE</scope>
    <source>
        <strain evidence="8">CBS 955.72</strain>
    </source>
</reference>
<evidence type="ECO:0000256" key="1">
    <source>
        <dbReference type="ARBA" id="ARBA00004141"/>
    </source>
</evidence>
<sequence>MAILDMVGPRQSPDGTAADADLPHDDLGPELNAVFWLLTVLSLGFLSLRIYCKLARGRRLWWDDYLLIASWVALAVSASTTSVCVALDYGKHFYDMRPENLPKMPFVAVFAGFFSVLSAVWSKTAFALTLLRLSERWMKVMIWIIIITLNAIMGTAMLFMWIKCRPFALVWDQTIEGYCIPQQKIITLFQWSAGWSGSMDIILALCPWFILWNLTMTVREKFGVAIAMSMGVVAGAASFVKMVMLPKLAGDPTETVAVTIWGGAEGAITIIAASIPVLRALIQKKATSSSDKENSGTAPLARAEQFYHAPVNFDMEMSPLSPIFGKIMVNGSSSPKQPKAPKAYNLEV</sequence>
<organism evidence="8 9">
    <name type="scientific">Lasiosphaeria hispida</name>
    <dbReference type="NCBI Taxonomy" id="260671"/>
    <lineage>
        <taxon>Eukaryota</taxon>
        <taxon>Fungi</taxon>
        <taxon>Dikarya</taxon>
        <taxon>Ascomycota</taxon>
        <taxon>Pezizomycotina</taxon>
        <taxon>Sordariomycetes</taxon>
        <taxon>Sordariomycetidae</taxon>
        <taxon>Sordariales</taxon>
        <taxon>Lasiosphaeriaceae</taxon>
        <taxon>Lasiosphaeria</taxon>
    </lineage>
</organism>
<feature type="transmembrane region" description="Helical" evidence="6">
    <location>
        <begin position="33"/>
        <end position="52"/>
    </location>
</feature>
<dbReference type="InterPro" id="IPR052337">
    <property type="entry name" value="SAT4-like"/>
</dbReference>
<feature type="transmembrane region" description="Helical" evidence="6">
    <location>
        <begin position="222"/>
        <end position="240"/>
    </location>
</feature>
<dbReference type="PANTHER" id="PTHR33048:SF42">
    <property type="entry name" value="INTEGRAL MEMBRANE PROTEIN"/>
    <property type="match status" value="1"/>
</dbReference>
<comment type="subcellular location">
    <subcellularLocation>
        <location evidence="1">Membrane</location>
        <topology evidence="1">Multi-pass membrane protein</topology>
    </subcellularLocation>
</comment>
<keyword evidence="4 6" id="KW-0472">Membrane</keyword>
<feature type="domain" description="Rhodopsin" evidence="7">
    <location>
        <begin position="48"/>
        <end position="284"/>
    </location>
</feature>
<evidence type="ECO:0000256" key="5">
    <source>
        <dbReference type="ARBA" id="ARBA00038359"/>
    </source>
</evidence>
<name>A0AAJ0M971_9PEZI</name>
<feature type="transmembrane region" description="Helical" evidence="6">
    <location>
        <begin position="260"/>
        <end position="282"/>
    </location>
</feature>
<comment type="caution">
    <text evidence="8">The sequence shown here is derived from an EMBL/GenBank/DDBJ whole genome shotgun (WGS) entry which is preliminary data.</text>
</comment>
<keyword evidence="3 6" id="KW-1133">Transmembrane helix</keyword>
<gene>
    <name evidence="8" type="ORF">B0T25DRAFT_574395</name>
</gene>
<proteinExistence type="inferred from homology"/>
<keyword evidence="2 6" id="KW-0812">Transmembrane</keyword>
<evidence type="ECO:0000256" key="4">
    <source>
        <dbReference type="ARBA" id="ARBA00023136"/>
    </source>
</evidence>
<dbReference type="Pfam" id="PF20684">
    <property type="entry name" value="Fung_rhodopsin"/>
    <property type="match status" value="1"/>
</dbReference>
<protein>
    <submittedName>
        <fullName evidence="8">Integral membrane protein</fullName>
    </submittedName>
</protein>
<evidence type="ECO:0000259" key="7">
    <source>
        <dbReference type="Pfam" id="PF20684"/>
    </source>
</evidence>
<feature type="transmembrane region" description="Helical" evidence="6">
    <location>
        <begin position="64"/>
        <end position="87"/>
    </location>
</feature>
<dbReference type="InterPro" id="IPR049326">
    <property type="entry name" value="Rhodopsin_dom_fungi"/>
</dbReference>
<feature type="transmembrane region" description="Helical" evidence="6">
    <location>
        <begin position="193"/>
        <end position="215"/>
    </location>
</feature>
<evidence type="ECO:0000313" key="8">
    <source>
        <dbReference type="EMBL" id="KAK3342086.1"/>
    </source>
</evidence>
<feature type="transmembrane region" description="Helical" evidence="6">
    <location>
        <begin position="107"/>
        <end position="128"/>
    </location>
</feature>
<evidence type="ECO:0000313" key="9">
    <source>
        <dbReference type="Proteomes" id="UP001275084"/>
    </source>
</evidence>
<dbReference type="AlphaFoldDB" id="A0AAJ0M971"/>